<name>A0A3S5B2B7_9PLAT</name>
<dbReference type="HAMAP" id="MF_03055">
    <property type="entry name" value="tRNA_methyltr_TrmB_euk"/>
    <property type="match status" value="1"/>
</dbReference>
<evidence type="ECO:0000256" key="1">
    <source>
        <dbReference type="ARBA" id="ARBA00000142"/>
    </source>
</evidence>
<keyword evidence="8" id="KW-0694">RNA-binding</keyword>
<dbReference type="GO" id="GO:0000049">
    <property type="term" value="F:tRNA binding"/>
    <property type="evidence" value="ECO:0007669"/>
    <property type="project" value="UniProtKB-KW"/>
</dbReference>
<dbReference type="AlphaFoldDB" id="A0A3S5B2B7"/>
<dbReference type="GO" id="GO:0043527">
    <property type="term" value="C:tRNA methyltransferase complex"/>
    <property type="evidence" value="ECO:0007669"/>
    <property type="project" value="TreeGrafter"/>
</dbReference>
<keyword evidence="9" id="KW-0539">Nucleus</keyword>
<evidence type="ECO:0000313" key="10">
    <source>
        <dbReference type="EMBL" id="VEL31586.1"/>
    </source>
</evidence>
<keyword evidence="6" id="KW-0949">S-adenosyl-L-methionine</keyword>
<protein>
    <recommendedName>
        <fullName evidence="2">tRNA (guanine(46)-N(7))-methyltransferase</fullName>
        <ecNumber evidence="2">2.1.1.33</ecNumber>
    </recommendedName>
</protein>
<keyword evidence="4" id="KW-0489">Methyltransferase</keyword>
<keyword evidence="11" id="KW-1185">Reference proteome</keyword>
<accession>A0A3S5B2B7</accession>
<dbReference type="EMBL" id="CAAALY010124259">
    <property type="protein sequence ID" value="VEL31586.1"/>
    <property type="molecule type" value="Genomic_DNA"/>
</dbReference>
<evidence type="ECO:0000256" key="2">
    <source>
        <dbReference type="ARBA" id="ARBA00011977"/>
    </source>
</evidence>
<dbReference type="Gene3D" id="3.40.50.150">
    <property type="entry name" value="Vaccinia Virus protein VP39"/>
    <property type="match status" value="1"/>
</dbReference>
<reference evidence="10" key="1">
    <citation type="submission" date="2018-11" db="EMBL/GenBank/DDBJ databases">
        <authorList>
            <consortium name="Pathogen Informatics"/>
        </authorList>
    </citation>
    <scope>NUCLEOTIDE SEQUENCE</scope>
</reference>
<dbReference type="EC" id="2.1.1.33" evidence="2"/>
<dbReference type="PANTHER" id="PTHR23417:SF16">
    <property type="entry name" value="TRNA (GUANINE-N(7)-)-METHYLTRANSFERASE"/>
    <property type="match status" value="1"/>
</dbReference>
<dbReference type="Proteomes" id="UP000784294">
    <property type="component" value="Unassembled WGS sequence"/>
</dbReference>
<evidence type="ECO:0000256" key="6">
    <source>
        <dbReference type="ARBA" id="ARBA00022691"/>
    </source>
</evidence>
<dbReference type="CDD" id="cd02440">
    <property type="entry name" value="AdoMet_MTases"/>
    <property type="match status" value="1"/>
</dbReference>
<evidence type="ECO:0000313" key="11">
    <source>
        <dbReference type="Proteomes" id="UP000784294"/>
    </source>
</evidence>
<evidence type="ECO:0000256" key="7">
    <source>
        <dbReference type="ARBA" id="ARBA00022694"/>
    </source>
</evidence>
<dbReference type="PANTHER" id="PTHR23417">
    <property type="entry name" value="3-DEOXY-D-MANNO-OCTULOSONIC-ACID TRANSFERASE/TRNA GUANINE-N 7 - -METHYLTRANSFERASE"/>
    <property type="match status" value="1"/>
</dbReference>
<dbReference type="Pfam" id="PF02390">
    <property type="entry name" value="Methyltransf_4"/>
    <property type="match status" value="1"/>
</dbReference>
<dbReference type="InterPro" id="IPR029063">
    <property type="entry name" value="SAM-dependent_MTases_sf"/>
</dbReference>
<organism evidence="10 11">
    <name type="scientific">Protopolystoma xenopodis</name>
    <dbReference type="NCBI Taxonomy" id="117903"/>
    <lineage>
        <taxon>Eukaryota</taxon>
        <taxon>Metazoa</taxon>
        <taxon>Spiralia</taxon>
        <taxon>Lophotrochozoa</taxon>
        <taxon>Platyhelminthes</taxon>
        <taxon>Monogenea</taxon>
        <taxon>Polyopisthocotylea</taxon>
        <taxon>Polystomatidea</taxon>
        <taxon>Polystomatidae</taxon>
        <taxon>Protopolystoma</taxon>
    </lineage>
</organism>
<feature type="non-terminal residue" evidence="10">
    <location>
        <position position="1"/>
    </location>
</feature>
<evidence type="ECO:0000256" key="3">
    <source>
        <dbReference type="ARBA" id="ARBA00022555"/>
    </source>
</evidence>
<evidence type="ECO:0000256" key="9">
    <source>
        <dbReference type="ARBA" id="ARBA00023242"/>
    </source>
</evidence>
<comment type="caution">
    <text evidence="10">The sequence shown here is derived from an EMBL/GenBank/DDBJ whole genome shotgun (WGS) entry which is preliminary data.</text>
</comment>
<evidence type="ECO:0000256" key="4">
    <source>
        <dbReference type="ARBA" id="ARBA00022603"/>
    </source>
</evidence>
<dbReference type="GO" id="GO:0008176">
    <property type="term" value="F:tRNA (guanine(46)-N7)-methyltransferase activity"/>
    <property type="evidence" value="ECO:0007669"/>
    <property type="project" value="UniProtKB-EC"/>
</dbReference>
<evidence type="ECO:0000256" key="8">
    <source>
        <dbReference type="ARBA" id="ARBA00022884"/>
    </source>
</evidence>
<dbReference type="InterPro" id="IPR003358">
    <property type="entry name" value="tRNA_(Gua-N-7)_MeTrfase_Trmb"/>
</dbReference>
<sequence>MEPFNREDISDPLADFLPTYEPENLPRLPAKRLYRQRAHCNPWSDHSFFPPKKPSEIDWSQHYPSPVSSLSDELIRHADIGCGYGGLLFHLSTIFPNIRSIGIEIRIKVCDYVQEKIRALREQNPGEYENIACIRTNAMRFLPNYFNQSQLHKIFFLYPDPHFKRVKHKWRIITQSLLAVYAFLLIPTGRLYSATDVPELAEWIVAHLRHHQLFKEICYTRFECPANKQGLEAIQLLKG</sequence>
<dbReference type="PROSITE" id="PS51625">
    <property type="entry name" value="SAM_MT_TRMB"/>
    <property type="match status" value="1"/>
</dbReference>
<dbReference type="InterPro" id="IPR025763">
    <property type="entry name" value="Trm8_euk"/>
</dbReference>
<proteinExistence type="inferred from homology"/>
<dbReference type="OrthoDB" id="47276at2759"/>
<comment type="catalytic activity">
    <reaction evidence="1">
        <text>guanosine(46) in tRNA + S-adenosyl-L-methionine = N(7)-methylguanosine(46) in tRNA + S-adenosyl-L-homocysteine</text>
        <dbReference type="Rhea" id="RHEA:42708"/>
        <dbReference type="Rhea" id="RHEA-COMP:10188"/>
        <dbReference type="Rhea" id="RHEA-COMP:10189"/>
        <dbReference type="ChEBI" id="CHEBI:57856"/>
        <dbReference type="ChEBI" id="CHEBI:59789"/>
        <dbReference type="ChEBI" id="CHEBI:74269"/>
        <dbReference type="ChEBI" id="CHEBI:74480"/>
        <dbReference type="EC" id="2.1.1.33"/>
    </reaction>
</comment>
<gene>
    <name evidence="10" type="ORF">PXEA_LOCUS25026</name>
</gene>
<keyword evidence="5" id="KW-0808">Transferase</keyword>
<dbReference type="UniPathway" id="UPA00989"/>
<keyword evidence="3" id="KW-0820">tRNA-binding</keyword>
<evidence type="ECO:0000256" key="5">
    <source>
        <dbReference type="ARBA" id="ARBA00022679"/>
    </source>
</evidence>
<keyword evidence="7" id="KW-0819">tRNA processing</keyword>
<dbReference type="SUPFAM" id="SSF53335">
    <property type="entry name" value="S-adenosyl-L-methionine-dependent methyltransferases"/>
    <property type="match status" value="1"/>
</dbReference>